<dbReference type="InterPro" id="IPR020472">
    <property type="entry name" value="WD40_PAC1"/>
</dbReference>
<dbReference type="PANTHER" id="PTHR19857:SF8">
    <property type="entry name" value="ANGIO-ASSOCIATED MIGRATORY CELL PROTEIN"/>
    <property type="match status" value="1"/>
</dbReference>
<dbReference type="InterPro" id="IPR001680">
    <property type="entry name" value="WD40_rpt"/>
</dbReference>
<dbReference type="PROSITE" id="PS50294">
    <property type="entry name" value="WD_REPEATS_REGION"/>
    <property type="match status" value="2"/>
</dbReference>
<dbReference type="PROSITE" id="PS00678">
    <property type="entry name" value="WD_REPEATS_1"/>
    <property type="match status" value="1"/>
</dbReference>
<feature type="repeat" description="WD" evidence="3">
    <location>
        <begin position="234"/>
        <end position="264"/>
    </location>
</feature>
<proteinExistence type="predicted"/>
<dbReference type="EMBL" id="BRYB01004652">
    <property type="protein sequence ID" value="GMI34693.1"/>
    <property type="molecule type" value="Genomic_DNA"/>
</dbReference>
<evidence type="ECO:0000313" key="6">
    <source>
        <dbReference type="Proteomes" id="UP001165060"/>
    </source>
</evidence>
<feature type="repeat" description="WD" evidence="3">
    <location>
        <begin position="367"/>
        <end position="411"/>
    </location>
</feature>
<keyword evidence="2" id="KW-0677">Repeat</keyword>
<protein>
    <submittedName>
        <fullName evidence="5">Uncharacterized protein</fullName>
    </submittedName>
</protein>
<reference evidence="5 6" key="1">
    <citation type="journal article" date="2023" name="Commun. Biol.">
        <title>Genome analysis of Parmales, the sister group of diatoms, reveals the evolutionary specialization of diatoms from phago-mixotrophs to photoautotrophs.</title>
        <authorList>
            <person name="Ban H."/>
            <person name="Sato S."/>
            <person name="Yoshikawa S."/>
            <person name="Yamada K."/>
            <person name="Nakamura Y."/>
            <person name="Ichinomiya M."/>
            <person name="Sato N."/>
            <person name="Blanc-Mathieu R."/>
            <person name="Endo H."/>
            <person name="Kuwata A."/>
            <person name="Ogata H."/>
        </authorList>
    </citation>
    <scope>NUCLEOTIDE SEQUENCE [LARGE SCALE GENOMIC DNA]</scope>
</reference>
<dbReference type="Proteomes" id="UP001165060">
    <property type="component" value="Unassembled WGS sequence"/>
</dbReference>
<dbReference type="PROSITE" id="PS50082">
    <property type="entry name" value="WD_REPEATS_2"/>
    <property type="match status" value="4"/>
</dbReference>
<feature type="compositionally biased region" description="Low complexity" evidence="4">
    <location>
        <begin position="46"/>
        <end position="56"/>
    </location>
</feature>
<feature type="region of interest" description="Disordered" evidence="4">
    <location>
        <begin position="110"/>
        <end position="132"/>
    </location>
</feature>
<evidence type="ECO:0000313" key="5">
    <source>
        <dbReference type="EMBL" id="GMI34693.1"/>
    </source>
</evidence>
<comment type="caution">
    <text evidence="5">The sequence shown here is derived from an EMBL/GenBank/DDBJ whole genome shotgun (WGS) entry which is preliminary data.</text>
</comment>
<dbReference type="SMART" id="SM00320">
    <property type="entry name" value="WD40"/>
    <property type="match status" value="8"/>
</dbReference>
<evidence type="ECO:0000256" key="3">
    <source>
        <dbReference type="PROSITE-ProRule" id="PRU00221"/>
    </source>
</evidence>
<name>A0ABQ6MW30_9STRA</name>
<dbReference type="PANTHER" id="PTHR19857">
    <property type="entry name" value="MITOCHONDRIAL DIVISION PROTEIN 1-RELATED"/>
    <property type="match status" value="1"/>
</dbReference>
<feature type="repeat" description="WD" evidence="3">
    <location>
        <begin position="126"/>
        <end position="160"/>
    </location>
</feature>
<evidence type="ECO:0000256" key="4">
    <source>
        <dbReference type="SAM" id="MobiDB-lite"/>
    </source>
</evidence>
<dbReference type="SUPFAM" id="SSF50978">
    <property type="entry name" value="WD40 repeat-like"/>
    <property type="match status" value="1"/>
</dbReference>
<dbReference type="InterPro" id="IPR015943">
    <property type="entry name" value="WD40/YVTN_repeat-like_dom_sf"/>
</dbReference>
<feature type="region of interest" description="Disordered" evidence="4">
    <location>
        <begin position="1"/>
        <end position="59"/>
    </location>
</feature>
<dbReference type="InterPro" id="IPR051179">
    <property type="entry name" value="WD_repeat_multifunction"/>
</dbReference>
<organism evidence="5 6">
    <name type="scientific">Tetraparma gracilis</name>
    <dbReference type="NCBI Taxonomy" id="2962635"/>
    <lineage>
        <taxon>Eukaryota</taxon>
        <taxon>Sar</taxon>
        <taxon>Stramenopiles</taxon>
        <taxon>Ochrophyta</taxon>
        <taxon>Bolidophyceae</taxon>
        <taxon>Parmales</taxon>
        <taxon>Triparmaceae</taxon>
        <taxon>Tetraparma</taxon>
    </lineage>
</organism>
<gene>
    <name evidence="5" type="ORF">TeGR_g2568</name>
</gene>
<dbReference type="Gene3D" id="2.130.10.10">
    <property type="entry name" value="YVTN repeat-like/Quinoprotein amine dehydrogenase"/>
    <property type="match status" value="1"/>
</dbReference>
<dbReference type="InterPro" id="IPR036322">
    <property type="entry name" value="WD40_repeat_dom_sf"/>
</dbReference>
<keyword evidence="6" id="KW-1185">Reference proteome</keyword>
<dbReference type="PRINTS" id="PR00320">
    <property type="entry name" value="GPROTEINBRPT"/>
</dbReference>
<evidence type="ECO:0000256" key="2">
    <source>
        <dbReference type="ARBA" id="ARBA00022737"/>
    </source>
</evidence>
<dbReference type="InterPro" id="IPR019775">
    <property type="entry name" value="WD40_repeat_CS"/>
</dbReference>
<keyword evidence="1 3" id="KW-0853">WD repeat</keyword>
<sequence length="445" mass="44651">MAAAAEDDDLAPAFIAAGEAEEVVVDETAPVDDEGDDADMEDAEAAEAAPAAAAAPEDLEPGETLQPFATVAHHRGPVYSLASLSPPSCPSTLLLSSGSGDDTAAFTVLSLPKGDDAPPPPTTQPLPGHSESVASAGYSADGSLLATADYAGTVSLWSVNAAASPPECKLDRTLPPGPSDAEWLSWHPLGNVFAVGSTDGTVWMFLAKTGAVMQVFAGHDPAGAGGGGGATCGAFSLDGRHLLTGGGEGSFRVWNPKTGTPRAVVRDGQGGGAFVKGEVTCLHQQRGAGADNVAVGGSDGTVGIVNLGTRKPVAALPHSGPGAGQLERASVEAVRWSPVGVAQGALLASAGVDGVVKVWENGICRAALKHASGVTCVEWLVAGAADRQIATGAADGRVRVWDTRAAQGSLVRKLDGHTDMVLCLSVRGNVVAAGGDDGLINVWVL</sequence>
<feature type="compositionally biased region" description="Acidic residues" evidence="4">
    <location>
        <begin position="1"/>
        <end position="10"/>
    </location>
</feature>
<dbReference type="Pfam" id="PF00400">
    <property type="entry name" value="WD40"/>
    <property type="match status" value="6"/>
</dbReference>
<feature type="repeat" description="WD" evidence="3">
    <location>
        <begin position="414"/>
        <end position="445"/>
    </location>
</feature>
<feature type="compositionally biased region" description="Acidic residues" evidence="4">
    <location>
        <begin position="19"/>
        <end position="45"/>
    </location>
</feature>
<evidence type="ECO:0000256" key="1">
    <source>
        <dbReference type="ARBA" id="ARBA00022574"/>
    </source>
</evidence>
<accession>A0ABQ6MW30</accession>